<reference evidence="9 10" key="1">
    <citation type="submission" date="2024-07" db="EMBL/GenBank/DDBJ databases">
        <title>Section-level genome sequencing and comparative genomics of Aspergillus sections Usti and Cavernicolus.</title>
        <authorList>
            <consortium name="Lawrence Berkeley National Laboratory"/>
            <person name="Nybo J.L."/>
            <person name="Vesth T.C."/>
            <person name="Theobald S."/>
            <person name="Frisvad J.C."/>
            <person name="Larsen T.O."/>
            <person name="Kjaerboelling I."/>
            <person name="Rothschild-Mancinelli K."/>
            <person name="Lyhne E.K."/>
            <person name="Kogle M.E."/>
            <person name="Barry K."/>
            <person name="Clum A."/>
            <person name="Na H."/>
            <person name="Ledsgaard L."/>
            <person name="Lin J."/>
            <person name="Lipzen A."/>
            <person name="Kuo A."/>
            <person name="Riley R."/>
            <person name="Mondo S."/>
            <person name="Labutti K."/>
            <person name="Haridas S."/>
            <person name="Pangalinan J."/>
            <person name="Salamov A.A."/>
            <person name="Simmons B.A."/>
            <person name="Magnuson J.K."/>
            <person name="Chen J."/>
            <person name="Drula E."/>
            <person name="Henrissat B."/>
            <person name="Wiebenga A."/>
            <person name="Lubbers R.J."/>
            <person name="Gomes A.C."/>
            <person name="Macurrencykelacurrency M.R."/>
            <person name="Stajich J."/>
            <person name="Grigoriev I.V."/>
            <person name="Mortensen U.H."/>
            <person name="De Vries R.P."/>
            <person name="Baker S.E."/>
            <person name="Andersen M.R."/>
        </authorList>
    </citation>
    <scope>NUCLEOTIDE SEQUENCE [LARGE SCALE GENOMIC DNA]</scope>
    <source>
        <strain evidence="9 10">CBS 449.75</strain>
    </source>
</reference>
<keyword evidence="5" id="KW-0804">Transcription</keyword>
<feature type="region of interest" description="Disordered" evidence="7">
    <location>
        <begin position="128"/>
        <end position="150"/>
    </location>
</feature>
<evidence type="ECO:0000256" key="4">
    <source>
        <dbReference type="ARBA" id="ARBA00023125"/>
    </source>
</evidence>
<gene>
    <name evidence="9" type="ORF">BJX67DRAFT_361662</name>
</gene>
<dbReference type="Proteomes" id="UP001610432">
    <property type="component" value="Unassembled WGS sequence"/>
</dbReference>
<dbReference type="CDD" id="cd00067">
    <property type="entry name" value="GAL4"/>
    <property type="match status" value="1"/>
</dbReference>
<evidence type="ECO:0000256" key="1">
    <source>
        <dbReference type="ARBA" id="ARBA00004123"/>
    </source>
</evidence>
<comment type="caution">
    <text evidence="9">The sequence shown here is derived from an EMBL/GenBank/DDBJ whole genome shotgun (WGS) entry which is preliminary data.</text>
</comment>
<dbReference type="Gene3D" id="4.10.240.10">
    <property type="entry name" value="Zn(2)-C6 fungal-type DNA-binding domain"/>
    <property type="match status" value="1"/>
</dbReference>
<evidence type="ECO:0000259" key="8">
    <source>
        <dbReference type="PROSITE" id="PS00463"/>
    </source>
</evidence>
<dbReference type="PANTHER" id="PTHR31845:SF32">
    <property type="entry name" value="MISCELLANEOUS ZN(II)2CYS6 TRANSCRIPTION FACTOR (EUROFUNG)-RELATED"/>
    <property type="match status" value="1"/>
</dbReference>
<sequence length="600" mass="66420">MTPGATESSLATYRAPYGQSCSNCAQMKCKCIYPKDGGQCQRCQRLGKECRQIRPPKRRLTRKSPAAADVRLEEKLEKLATLLQAGVQFPGTNLAPEQQGQPLQLLTRSTVSPAGSLDATLGISRDTNEIRPLETSTADGSGQESVSLSQAEPTALQAEEYLTLFQTQFLPYFPCVHIPPDTTAEQLRQERPFTWLCIMAATCKLAAQRRALYDNIKTIVAQRMIHTSANTDIDILLGLLIYLGWSNQQVYNKANVPVFTQLAHAAVYGLGIQNPSARSKIIALYVHTNEEESSLPSSTTMEVRRAVLACFLITSIISTSMQITDALRWTPFMDECLETLEEQQECLNDEILAQQVRLQLVTQELNSGPLAATLNSTHALPAFYLRSMHAQLQSGQPRLAPDSQSYRILLLHHHYTALILNEATTLTKNPLDSRSLNFQQLEHLHACLEATKAWFDLFLTIPPAEYIGFPFSIFAQLEHNLLILYQMSTLEDPSWDTSTVRQKIDVLSTLDTVIQNMSQAAALAALDDEPNSDIISQLAKMYRPVRISWATNLGADASALPDRGAGEPSAETLQTMPIDLPLTPDHGWLTGVLTSIVNNP</sequence>
<keyword evidence="6" id="KW-0539">Nucleus</keyword>
<keyword evidence="4" id="KW-0238">DNA-binding</keyword>
<dbReference type="EMBL" id="JBFXLQ010000042">
    <property type="protein sequence ID" value="KAL2864261.1"/>
    <property type="molecule type" value="Genomic_DNA"/>
</dbReference>
<dbReference type="GeneID" id="98144976"/>
<name>A0ABR4LI88_9EURO</name>
<keyword evidence="3" id="KW-0805">Transcription regulation</keyword>
<dbReference type="PANTHER" id="PTHR31845">
    <property type="entry name" value="FINGER DOMAIN PROTEIN, PUTATIVE-RELATED"/>
    <property type="match status" value="1"/>
</dbReference>
<proteinExistence type="predicted"/>
<keyword evidence="10" id="KW-1185">Reference proteome</keyword>
<feature type="domain" description="Zn(2)-C6 fungal-type" evidence="8">
    <location>
        <begin position="20"/>
        <end position="50"/>
    </location>
</feature>
<organism evidence="9 10">
    <name type="scientific">Aspergillus lucknowensis</name>
    <dbReference type="NCBI Taxonomy" id="176173"/>
    <lineage>
        <taxon>Eukaryota</taxon>
        <taxon>Fungi</taxon>
        <taxon>Dikarya</taxon>
        <taxon>Ascomycota</taxon>
        <taxon>Pezizomycotina</taxon>
        <taxon>Eurotiomycetes</taxon>
        <taxon>Eurotiomycetidae</taxon>
        <taxon>Eurotiales</taxon>
        <taxon>Aspergillaceae</taxon>
        <taxon>Aspergillus</taxon>
        <taxon>Aspergillus subgen. Nidulantes</taxon>
    </lineage>
</organism>
<comment type="subcellular location">
    <subcellularLocation>
        <location evidence="1">Nucleus</location>
    </subcellularLocation>
</comment>
<evidence type="ECO:0000256" key="2">
    <source>
        <dbReference type="ARBA" id="ARBA00022833"/>
    </source>
</evidence>
<dbReference type="InterPro" id="IPR001138">
    <property type="entry name" value="Zn2Cys6_DnaBD"/>
</dbReference>
<dbReference type="InterPro" id="IPR051089">
    <property type="entry name" value="prtT"/>
</dbReference>
<evidence type="ECO:0000256" key="3">
    <source>
        <dbReference type="ARBA" id="ARBA00023015"/>
    </source>
</evidence>
<evidence type="ECO:0000313" key="9">
    <source>
        <dbReference type="EMBL" id="KAL2864261.1"/>
    </source>
</evidence>
<dbReference type="RefSeq" id="XP_070883240.1">
    <property type="nucleotide sequence ID" value="XM_071029904.1"/>
</dbReference>
<evidence type="ECO:0000256" key="6">
    <source>
        <dbReference type="ARBA" id="ARBA00023242"/>
    </source>
</evidence>
<keyword evidence="2" id="KW-0862">Zinc</keyword>
<evidence type="ECO:0000256" key="5">
    <source>
        <dbReference type="ARBA" id="ARBA00023163"/>
    </source>
</evidence>
<dbReference type="InterPro" id="IPR036864">
    <property type="entry name" value="Zn2-C6_fun-type_DNA-bd_sf"/>
</dbReference>
<protein>
    <recommendedName>
        <fullName evidence="8">Zn(2)-C6 fungal-type domain-containing protein</fullName>
    </recommendedName>
</protein>
<feature type="compositionally biased region" description="Polar residues" evidence="7">
    <location>
        <begin position="134"/>
        <end position="150"/>
    </location>
</feature>
<dbReference type="PROSITE" id="PS00463">
    <property type="entry name" value="ZN2_CY6_FUNGAL_1"/>
    <property type="match status" value="1"/>
</dbReference>
<evidence type="ECO:0000313" key="10">
    <source>
        <dbReference type="Proteomes" id="UP001610432"/>
    </source>
</evidence>
<evidence type="ECO:0000256" key="7">
    <source>
        <dbReference type="SAM" id="MobiDB-lite"/>
    </source>
</evidence>
<accession>A0ABR4LI88</accession>